<evidence type="ECO:0000256" key="4">
    <source>
        <dbReference type="ARBA" id="ARBA00023014"/>
    </source>
</evidence>
<dbReference type="VEuPathDB" id="FungiDB:Z520_10286"/>
<comment type="similarity">
    <text evidence="1">Belongs to the aconitase/IPM isomerase family.</text>
</comment>
<name>A0A0D2JU18_9EURO</name>
<dbReference type="Pfam" id="PF00694">
    <property type="entry name" value="Aconitase_C"/>
    <property type="match status" value="1"/>
</dbReference>
<dbReference type="InterPro" id="IPR000573">
    <property type="entry name" value="AconitaseA/IPMdHydase_ssu_swvl"/>
</dbReference>
<dbReference type="PANTHER" id="PTHR43822">
    <property type="entry name" value="HOMOACONITASE, MITOCHONDRIAL-RELATED"/>
    <property type="match status" value="1"/>
</dbReference>
<protein>
    <recommendedName>
        <fullName evidence="10">Aconitase/3-isopropylmalate dehydratase large subunit alpha/beta/alpha domain-containing protein</fullName>
    </recommendedName>
</protein>
<evidence type="ECO:0000259" key="6">
    <source>
        <dbReference type="Pfam" id="PF00330"/>
    </source>
</evidence>
<dbReference type="InterPro" id="IPR036008">
    <property type="entry name" value="Aconitase_4Fe-4S_dom"/>
</dbReference>
<keyword evidence="5" id="KW-0456">Lyase</keyword>
<gene>
    <name evidence="8" type="ORF">Z520_10286</name>
</gene>
<dbReference type="PANTHER" id="PTHR43822:SF2">
    <property type="entry name" value="HOMOACONITASE, MITOCHONDRIAL"/>
    <property type="match status" value="1"/>
</dbReference>
<dbReference type="Pfam" id="PF00330">
    <property type="entry name" value="Aconitase"/>
    <property type="match status" value="1"/>
</dbReference>
<keyword evidence="3" id="KW-0408">Iron</keyword>
<feature type="domain" description="Aconitase A/isopropylmalate dehydratase small subunit swivel" evidence="7">
    <location>
        <begin position="547"/>
        <end position="605"/>
    </location>
</feature>
<dbReference type="PRINTS" id="PR00415">
    <property type="entry name" value="ACONITASE"/>
</dbReference>
<dbReference type="GO" id="GO:0046872">
    <property type="term" value="F:metal ion binding"/>
    <property type="evidence" value="ECO:0007669"/>
    <property type="project" value="UniProtKB-KW"/>
</dbReference>
<accession>A0A0D2JU18</accession>
<organism evidence="8 9">
    <name type="scientific">Fonsecaea multimorphosa CBS 102226</name>
    <dbReference type="NCBI Taxonomy" id="1442371"/>
    <lineage>
        <taxon>Eukaryota</taxon>
        <taxon>Fungi</taxon>
        <taxon>Dikarya</taxon>
        <taxon>Ascomycota</taxon>
        <taxon>Pezizomycotina</taxon>
        <taxon>Eurotiomycetes</taxon>
        <taxon>Chaetothyriomycetidae</taxon>
        <taxon>Chaetothyriales</taxon>
        <taxon>Herpotrichiellaceae</taxon>
        <taxon>Fonsecaea</taxon>
    </lineage>
</organism>
<dbReference type="GO" id="GO:0051536">
    <property type="term" value="F:iron-sulfur cluster binding"/>
    <property type="evidence" value="ECO:0007669"/>
    <property type="project" value="UniProtKB-KW"/>
</dbReference>
<evidence type="ECO:0000259" key="7">
    <source>
        <dbReference type="Pfam" id="PF00694"/>
    </source>
</evidence>
<keyword evidence="4" id="KW-0411">Iron-sulfur</keyword>
<dbReference type="InterPro" id="IPR050067">
    <property type="entry name" value="IPM_dehydratase_rel_enz"/>
</dbReference>
<sequence length="697" mass="77035">MDHTNRRPMTACQKILVHHALGLETPYVEPGTVIRVAPDWFLASEVAWFGMNKAYERMGRPGIRRKDRFWLAGDHVVDPRVNHRAYEKSLIEACDQIAKEMDLGDNYAGHNTTIMHTEYYRSRCQPGMLVIGADSHTSSAGALGSLAIGVGSTDMILQLVTGETYLEVPEIVRINFINTPPLGTSGKDVILGVMRKLRRNTVAAGRLVEYTGEGLQYLSCDARFAIANMTTEFGGIGACIVPDGVTMQYIQRRRDPRHKSDSLYFRPDDDAQYAETFDVDLSELEHFIALYPSPDNVVPVSEAKEQLQHLQGVFIGACTTTEEELILAALVLKEAMSQGLKPVVPGLRRVTPGSNSIINRLKELNLLEVYEQAGFEIGAPGCSYCVGMGVDKAGQGEVWLSSQNRNYRDRMGPGSIANITSAATVAISSFSMSLQSPTDILGKIDMAEFDAMRRYGAQEPRESPGYVEPELLPTVRTKTDADLLPSAEEKPPPSLPESIRGRVQRFGDNVDTDSIIPTDKCHSHLTQEEVARGAFCYTRPEFYDRAQAGASIVVAEKSFGCGSSREQAPKALMWAGIQAVIAKSYAFIYQRNQVNNGLMGIKLQDDDFYQLAQEGEEVVIDVKNRQIHCGGRTWDFRLDRIQEQLLAEGGLISTYERYGPSLFSKLQSLDQKAGNASRDAAEAGFVEESSKTTSLEW</sequence>
<dbReference type="Gene3D" id="3.20.19.10">
    <property type="entry name" value="Aconitase, domain 4"/>
    <property type="match status" value="1"/>
</dbReference>
<dbReference type="SUPFAM" id="SSF52016">
    <property type="entry name" value="LeuD/IlvD-like"/>
    <property type="match status" value="1"/>
</dbReference>
<keyword evidence="9" id="KW-1185">Reference proteome</keyword>
<dbReference type="Proteomes" id="UP000053411">
    <property type="component" value="Unassembled WGS sequence"/>
</dbReference>
<dbReference type="InterPro" id="IPR033940">
    <property type="entry name" value="IPMI_Swivel"/>
</dbReference>
<evidence type="ECO:0000256" key="2">
    <source>
        <dbReference type="ARBA" id="ARBA00022723"/>
    </source>
</evidence>
<dbReference type="GO" id="GO:0170034">
    <property type="term" value="P:L-amino acid biosynthetic process"/>
    <property type="evidence" value="ECO:0007669"/>
    <property type="project" value="UniProtKB-ARBA"/>
</dbReference>
<dbReference type="InterPro" id="IPR001030">
    <property type="entry name" value="Acoase/IPM_deHydtase_lsu_aba"/>
</dbReference>
<dbReference type="GO" id="GO:0016836">
    <property type="term" value="F:hydro-lyase activity"/>
    <property type="evidence" value="ECO:0007669"/>
    <property type="project" value="InterPro"/>
</dbReference>
<dbReference type="STRING" id="1442371.A0A0D2JU18"/>
<evidence type="ECO:0000313" key="8">
    <source>
        <dbReference type="EMBL" id="KIX93949.1"/>
    </source>
</evidence>
<evidence type="ECO:0000256" key="5">
    <source>
        <dbReference type="ARBA" id="ARBA00023239"/>
    </source>
</evidence>
<dbReference type="OrthoDB" id="419183at2759"/>
<keyword evidence="2" id="KW-0479">Metal-binding</keyword>
<evidence type="ECO:0008006" key="10">
    <source>
        <dbReference type="Google" id="ProtNLM"/>
    </source>
</evidence>
<dbReference type="GeneID" id="27716032"/>
<dbReference type="Gene3D" id="3.30.499.10">
    <property type="entry name" value="Aconitase, domain 3"/>
    <property type="match status" value="2"/>
</dbReference>
<dbReference type="NCBIfam" id="TIGR02087">
    <property type="entry name" value="LEUD_arch"/>
    <property type="match status" value="1"/>
</dbReference>
<evidence type="ECO:0000313" key="9">
    <source>
        <dbReference type="Proteomes" id="UP000053411"/>
    </source>
</evidence>
<dbReference type="InterPro" id="IPR011827">
    <property type="entry name" value="LeuD_type2/HacB/DmdB"/>
</dbReference>
<dbReference type="InterPro" id="IPR015928">
    <property type="entry name" value="Aconitase/3IPM_dehydase_swvl"/>
</dbReference>
<dbReference type="RefSeq" id="XP_016628072.1">
    <property type="nucleotide sequence ID" value="XM_016780779.1"/>
</dbReference>
<dbReference type="GO" id="GO:0170038">
    <property type="term" value="P:proteinogenic amino acid biosynthetic process"/>
    <property type="evidence" value="ECO:0007669"/>
    <property type="project" value="UniProtKB-ARBA"/>
</dbReference>
<dbReference type="InterPro" id="IPR015931">
    <property type="entry name" value="Acnase/IPM_dHydase_lsu_aba_1/3"/>
</dbReference>
<reference evidence="8 9" key="1">
    <citation type="submission" date="2015-01" db="EMBL/GenBank/DDBJ databases">
        <title>The Genome Sequence of Fonsecaea multimorphosa CBS 102226.</title>
        <authorList>
            <consortium name="The Broad Institute Genomics Platform"/>
            <person name="Cuomo C."/>
            <person name="de Hoog S."/>
            <person name="Gorbushina A."/>
            <person name="Stielow B."/>
            <person name="Teixiera M."/>
            <person name="Abouelleil A."/>
            <person name="Chapman S.B."/>
            <person name="Priest M."/>
            <person name="Young S.K."/>
            <person name="Wortman J."/>
            <person name="Nusbaum C."/>
            <person name="Birren B."/>
        </authorList>
    </citation>
    <scope>NUCLEOTIDE SEQUENCE [LARGE SCALE GENOMIC DNA]</scope>
    <source>
        <strain evidence="8 9">CBS 102226</strain>
    </source>
</reference>
<dbReference type="EMBL" id="KN848090">
    <property type="protein sequence ID" value="KIX93949.1"/>
    <property type="molecule type" value="Genomic_DNA"/>
</dbReference>
<evidence type="ECO:0000256" key="1">
    <source>
        <dbReference type="ARBA" id="ARBA00007185"/>
    </source>
</evidence>
<feature type="domain" description="Aconitase/3-isopropylmalate dehydratase large subunit alpha/beta/alpha" evidence="6">
    <location>
        <begin position="89"/>
        <end position="430"/>
    </location>
</feature>
<proteinExistence type="inferred from homology"/>
<evidence type="ECO:0000256" key="3">
    <source>
        <dbReference type="ARBA" id="ARBA00023004"/>
    </source>
</evidence>
<dbReference type="CDD" id="cd01577">
    <property type="entry name" value="IPMI_Swivel"/>
    <property type="match status" value="1"/>
</dbReference>
<dbReference type="SUPFAM" id="SSF53732">
    <property type="entry name" value="Aconitase iron-sulfur domain"/>
    <property type="match status" value="1"/>
</dbReference>
<dbReference type="AlphaFoldDB" id="A0A0D2JU18"/>